<evidence type="ECO:0000313" key="2">
    <source>
        <dbReference type="Proteomes" id="UP000600565"/>
    </source>
</evidence>
<gene>
    <name evidence="1" type="ORF">H9632_14755</name>
</gene>
<accession>A0ABR8XR28</accession>
<keyword evidence="1" id="KW-0418">Kinase</keyword>
<dbReference type="InterPro" id="IPR027417">
    <property type="entry name" value="P-loop_NTPase"/>
</dbReference>
<reference evidence="1 2" key="1">
    <citation type="submission" date="2020-08" db="EMBL/GenBank/DDBJ databases">
        <title>A Genomic Blueprint of the Chicken Gut Microbiome.</title>
        <authorList>
            <person name="Gilroy R."/>
            <person name="Ravi A."/>
            <person name="Getino M."/>
            <person name="Pursley I."/>
            <person name="Horton D.L."/>
            <person name="Alikhan N.-F."/>
            <person name="Baker D."/>
            <person name="Gharbi K."/>
            <person name="Hall N."/>
            <person name="Watson M."/>
            <person name="Adriaenssens E.M."/>
            <person name="Foster-Nyarko E."/>
            <person name="Jarju S."/>
            <person name="Secka A."/>
            <person name="Antonio M."/>
            <person name="Oren A."/>
            <person name="Chaudhuri R."/>
            <person name="La Ragione R.M."/>
            <person name="Hildebrand F."/>
            <person name="Pallen M.J."/>
        </authorList>
    </citation>
    <scope>NUCLEOTIDE SEQUENCE [LARGE SCALE GENOMIC DNA]</scope>
    <source>
        <strain evidence="1 2">Sa1YVA6</strain>
    </source>
</reference>
<dbReference type="EMBL" id="JACSPW010000015">
    <property type="protein sequence ID" value="MBD8034329.1"/>
    <property type="molecule type" value="Genomic_DNA"/>
</dbReference>
<name>A0ABR8XR28_9BACL</name>
<comment type="caution">
    <text evidence="1">The sequence shown here is derived from an EMBL/GenBank/DDBJ whole genome shotgun (WGS) entry which is preliminary data.</text>
</comment>
<evidence type="ECO:0000313" key="1">
    <source>
        <dbReference type="EMBL" id="MBD8034329.1"/>
    </source>
</evidence>
<dbReference type="Proteomes" id="UP000600565">
    <property type="component" value="Unassembled WGS sequence"/>
</dbReference>
<protein>
    <submittedName>
        <fullName evidence="1">Nucleotide kinase</fullName>
    </submittedName>
</protein>
<dbReference type="GO" id="GO:0016301">
    <property type="term" value="F:kinase activity"/>
    <property type="evidence" value="ECO:0007669"/>
    <property type="project" value="UniProtKB-KW"/>
</dbReference>
<dbReference type="SUPFAM" id="SSF52540">
    <property type="entry name" value="P-loop containing nucleoside triphosphate hydrolases"/>
    <property type="match status" value="1"/>
</dbReference>
<keyword evidence="2" id="KW-1185">Reference proteome</keyword>
<organism evidence="1 2">
    <name type="scientific">Solibacillus merdavium</name>
    <dbReference type="NCBI Taxonomy" id="2762218"/>
    <lineage>
        <taxon>Bacteria</taxon>
        <taxon>Bacillati</taxon>
        <taxon>Bacillota</taxon>
        <taxon>Bacilli</taxon>
        <taxon>Bacillales</taxon>
        <taxon>Caryophanaceae</taxon>
        <taxon>Solibacillus</taxon>
    </lineage>
</organism>
<proteinExistence type="predicted"/>
<keyword evidence="1" id="KW-0808">Transferase</keyword>
<sequence>MTGQGIKNIYKDLMNEAQAVYLLKGAHGFKVSELLKNIGDYYVKKGANIEYFHDPLFEDTVEGIFIQAPHRNLILQATNPSIEPTVLGGRDHVISLYDCVDEEQLSASEALFSLNEKKQTYYNHCFAALSKAIHIHDDWEVETRKYMNWSGLNQQFAYLTNQLFGETKLDKSSQLSHRLLGTLTPAGARDTVPSITQNLEKRLFIKGYPGTGKSSMMKRLAKEAQSRGYDVQLVWCGLDSNSIDMVILPELKFCIFDSTEPHVYFPDENRPGDEIFDIAKHCHPTEVEIKNIDRLVAQYKATMLEAKHFSKLYADEERKVREAVDVALNEDEFNKRTVPLFDLVEEFKDHINEQRI</sequence>